<evidence type="ECO:0000256" key="1">
    <source>
        <dbReference type="SAM" id="MobiDB-lite"/>
    </source>
</evidence>
<dbReference type="SUPFAM" id="SSF49899">
    <property type="entry name" value="Concanavalin A-like lectins/glucanases"/>
    <property type="match status" value="1"/>
</dbReference>
<evidence type="ECO:0000313" key="3">
    <source>
        <dbReference type="RefSeq" id="XP_012937523.1"/>
    </source>
</evidence>
<feature type="region of interest" description="Disordered" evidence="1">
    <location>
        <begin position="349"/>
        <end position="423"/>
    </location>
</feature>
<feature type="compositionally biased region" description="Basic and acidic residues" evidence="1">
    <location>
        <begin position="383"/>
        <end position="406"/>
    </location>
</feature>
<feature type="compositionally biased region" description="Basic residues" evidence="1">
    <location>
        <begin position="856"/>
        <end position="876"/>
    </location>
</feature>
<feature type="region of interest" description="Disordered" evidence="1">
    <location>
        <begin position="504"/>
        <end position="603"/>
    </location>
</feature>
<feature type="compositionally biased region" description="Polar residues" evidence="1">
    <location>
        <begin position="407"/>
        <end position="417"/>
    </location>
</feature>
<keyword evidence="2" id="KW-1185">Reference proteome</keyword>
<feature type="compositionally biased region" description="Basic and acidic residues" evidence="1">
    <location>
        <begin position="531"/>
        <end position="603"/>
    </location>
</feature>
<dbReference type="InterPro" id="IPR013320">
    <property type="entry name" value="ConA-like_dom_sf"/>
</dbReference>
<name>A0ABM0ZZ57_APLCA</name>
<feature type="region of interest" description="Disordered" evidence="1">
    <location>
        <begin position="728"/>
        <end position="885"/>
    </location>
</feature>
<sequence length="885" mass="101329">MITGQGITPCDIMLNMTFESGTKDSAKNSFVEVARGVPLATHVVSRPGYKGVGRTAAHFTDTALNIWHFAGNEMGTSLRVEFKFKMTNNPANKNNYQIFLSNGCNVTIPGYTTPSLAIGYRPVDQSYLLAFETASAKKAIVCQRPLGAYDWHTVSLIYEDGTLLMRVDGHPCIISQDFSGPVQKTSCPLTIGADPLERESMYQGYLDDLVVARYCRRFIDHDPNDAQNGDLNPMPVEAMGNPGQYSSGAGENKHLQRFHKNNGQQGKTDTGAGPARYQAGPGGNPFQPWSQDKSADSRLPHGGIRSSNFRSAHWFDNSDIGPMSSFSYRAESGEDSSSYDEEREYLDYGADNQQRKSGGGSKSESSLKGPGDGYYTRKPFYKPKPERQPSKWFEKGYKSTDRKQDNNYRYSKSQSPPIQRYEYEPVVVRNKNIRKYGEPLRQPDTPKLWFKRNNGQYGNGQKSEEISKGDFKPVVEKTAPTQPSLWFKKDEEAKVIEKYAPEYEEIPQYEDSKDYDGPTGSEEIIISKKQKTVDNDKLVSVEKKEEEKEPLYGQEEKVGDYKDDYTVGEDWKGKDSRGSKEVENKKWEPKTENKEDYQQKDYYADYEEPVKQKGDIEEPVNDYDNKVSNKGLAKIPKIPKNKRWYKKPFSQSSPDYEEQVNVDQIVKPKSASDFYKQEQLEQDLQPKEKKHFFNEEDLLAQYKPYDGQKFEQMYGSVLAKSLESVRRTRTFTQDYDTSEKDESTKEDLKYLFQEPKANVETQLEPLTDKSGSEDNWKPKQQAKTKPVQSELKEEKNVNSFLPDRKPVSYTDGKKTQGKYEEASGKSSFSRAASDPQGEEQVFKYRGPRRPDVTHSRRERTKQKPHGFMSRRNKPIRWSRQLYSRY</sequence>
<evidence type="ECO:0000313" key="2">
    <source>
        <dbReference type="Proteomes" id="UP000694888"/>
    </source>
</evidence>
<feature type="region of interest" description="Disordered" evidence="1">
    <location>
        <begin position="435"/>
        <end position="475"/>
    </location>
</feature>
<feature type="region of interest" description="Disordered" evidence="1">
    <location>
        <begin position="222"/>
        <end position="316"/>
    </location>
</feature>
<feature type="compositionally biased region" description="Basic and acidic residues" evidence="1">
    <location>
        <begin position="462"/>
        <end position="475"/>
    </location>
</feature>
<organism evidence="2 3">
    <name type="scientific">Aplysia californica</name>
    <name type="common">California sea hare</name>
    <dbReference type="NCBI Taxonomy" id="6500"/>
    <lineage>
        <taxon>Eukaryota</taxon>
        <taxon>Metazoa</taxon>
        <taxon>Spiralia</taxon>
        <taxon>Lophotrochozoa</taxon>
        <taxon>Mollusca</taxon>
        <taxon>Gastropoda</taxon>
        <taxon>Heterobranchia</taxon>
        <taxon>Euthyneura</taxon>
        <taxon>Tectipleura</taxon>
        <taxon>Aplysiida</taxon>
        <taxon>Aplysioidea</taxon>
        <taxon>Aplysiidae</taxon>
        <taxon>Aplysia</taxon>
    </lineage>
</organism>
<protein>
    <submittedName>
        <fullName evidence="3">Uncharacterized protein LOC101858265</fullName>
    </submittedName>
</protein>
<dbReference type="Proteomes" id="UP000694888">
    <property type="component" value="Unplaced"/>
</dbReference>
<feature type="compositionally biased region" description="Basic and acidic residues" evidence="1">
    <location>
        <begin position="737"/>
        <end position="749"/>
    </location>
</feature>
<dbReference type="RefSeq" id="XP_012937523.1">
    <property type="nucleotide sequence ID" value="XM_013082069.2"/>
</dbReference>
<reference evidence="3" key="1">
    <citation type="submission" date="2025-08" db="UniProtKB">
        <authorList>
            <consortium name="RefSeq"/>
        </authorList>
    </citation>
    <scope>IDENTIFICATION</scope>
</reference>
<proteinExistence type="predicted"/>
<gene>
    <name evidence="3" type="primary">LOC101858265</name>
</gene>
<accession>A0ABM0ZZ57</accession>
<dbReference type="GeneID" id="101858265"/>
<feature type="compositionally biased region" description="Basic and acidic residues" evidence="1">
    <location>
        <begin position="790"/>
        <end position="823"/>
    </location>
</feature>
<feature type="compositionally biased region" description="Basic and acidic residues" evidence="1">
    <location>
        <begin position="766"/>
        <end position="777"/>
    </location>
</feature>